<organism evidence="15 16">
    <name type="scientific">Plasmodium ovale curtisi</name>
    <dbReference type="NCBI Taxonomy" id="864141"/>
    <lineage>
        <taxon>Eukaryota</taxon>
        <taxon>Sar</taxon>
        <taxon>Alveolata</taxon>
        <taxon>Apicomplexa</taxon>
        <taxon>Aconoidasida</taxon>
        <taxon>Haemosporida</taxon>
        <taxon>Plasmodiidae</taxon>
        <taxon>Plasmodium</taxon>
        <taxon>Plasmodium (Plasmodium)</taxon>
    </lineage>
</organism>
<feature type="compositionally biased region" description="Basic and acidic residues" evidence="13">
    <location>
        <begin position="1188"/>
        <end position="1198"/>
    </location>
</feature>
<evidence type="ECO:0000256" key="10">
    <source>
        <dbReference type="ARBA" id="ARBA00023242"/>
    </source>
</evidence>
<dbReference type="Gene3D" id="3.40.50.300">
    <property type="entry name" value="P-loop containing nucleotide triphosphate hydrolases"/>
    <property type="match status" value="2"/>
</dbReference>
<protein>
    <recommendedName>
        <fullName evidence="3">Structural maintenance of chromosomes protein 4</fullName>
    </recommendedName>
</protein>
<keyword evidence="5" id="KW-0547">Nucleotide-binding</keyword>
<dbReference type="GO" id="GO:0007076">
    <property type="term" value="P:mitotic chromosome condensation"/>
    <property type="evidence" value="ECO:0007669"/>
    <property type="project" value="TreeGrafter"/>
</dbReference>
<name>A0A1A8WMD6_PLAOA</name>
<dbReference type="InterPro" id="IPR024704">
    <property type="entry name" value="SMC"/>
</dbReference>
<feature type="domain" description="SMC hinge" evidence="14">
    <location>
        <begin position="704"/>
        <end position="826"/>
    </location>
</feature>
<dbReference type="PANTHER" id="PTHR18937:SF172">
    <property type="entry name" value="STRUCTURAL MAINTENANCE OF CHROMOSOMES PROTEIN"/>
    <property type="match status" value="1"/>
</dbReference>
<dbReference type="InterPro" id="IPR003395">
    <property type="entry name" value="RecF/RecN/SMC_N"/>
</dbReference>
<evidence type="ECO:0000256" key="5">
    <source>
        <dbReference type="ARBA" id="ARBA00022741"/>
    </source>
</evidence>
<accession>A0A1A8WMD6</accession>
<feature type="coiled-coil region" evidence="12">
    <location>
        <begin position="354"/>
        <end position="381"/>
    </location>
</feature>
<feature type="coiled-coil region" evidence="12">
    <location>
        <begin position="880"/>
        <end position="1071"/>
    </location>
</feature>
<comment type="similarity">
    <text evidence="2">Belongs to the SMC family. SMC4 subfamily.</text>
</comment>
<keyword evidence="9" id="KW-0226">DNA condensation</keyword>
<dbReference type="PANTHER" id="PTHR18937">
    <property type="entry name" value="STRUCTURAL MAINTENANCE OF CHROMOSOMES SMC FAMILY MEMBER"/>
    <property type="match status" value="1"/>
</dbReference>
<evidence type="ECO:0000256" key="3">
    <source>
        <dbReference type="ARBA" id="ARBA00018693"/>
    </source>
</evidence>
<dbReference type="InterPro" id="IPR027417">
    <property type="entry name" value="P-loop_NTPase"/>
</dbReference>
<dbReference type="GO" id="GO:0016887">
    <property type="term" value="F:ATP hydrolysis activity"/>
    <property type="evidence" value="ECO:0007669"/>
    <property type="project" value="InterPro"/>
</dbReference>
<dbReference type="SMART" id="SM00968">
    <property type="entry name" value="SMC_hinge"/>
    <property type="match status" value="1"/>
</dbReference>
<evidence type="ECO:0000313" key="16">
    <source>
        <dbReference type="Proteomes" id="UP000078546"/>
    </source>
</evidence>
<sequence length="1557" mass="180071">MYRKLGEVNGDVDVAKQQSGEEEGEGAKRAHANSNFANPAMRTASVSLKKLCKNTRIHSIKKGRKNNTREEAKFRKMRDDAKVGGSICTTEVEGEEQREGGGPKLLSRVNGEVGETTCEVGEDSLLCIDDVQKRSKRLIIEKLVLENFKSYSGVKVIGPFYKKFSCIVGPNGSGKSNIIDAMLFVFGRRAKKIRQNKLSDLIHSSKYSTNNEFTKVSIYFKTIVEGEPSVGEPSIGEPSIGEPSIGEPSIGEPFIGKPSMVEDTNRENVDPDDFVVSREATVDNQSKYRINEKVVSQKDVVDLLYKKGIDLNNNRFLILQGEVEQIAQMNPKGGKNEEGLLEYLEDIIGTNVYIESINENLEKLEKSEEIYHEKINRLKHVYNELKELAGPKKEAKYFMDLQKYTYKLYILLFKKDKYELEKVIHSKEKELKEILQLRDNHNNEYKNLLEERKDMNITLSHLEKEEEDIAKEKHKADCEFKKLTINDENIKKELLLIVEKMQNLYVKREELKEKKIPQYRNIIEEKQKIVNEIKKEKIPILEKDLEKCEEELGKYNEEIKKDTDKINIIYSNEEKKLAPLQNSYDTLIQSTSECTNKCNIIEKKKKEYLNHIENLKFMHGKIINELKEKDVQSMYLLSLEEEKKKIIKDREKDLNLLNEKIEKLNDTLTKEMIIYENVKKEVVTDKTMSKLHEYIYNLKKSKIKGIHGMLGDLGYIDKKYEKAFLIAGNNCTDFVVVETPNDATILFEEVRKENMGRVNVLSLSILEKNLSQSMKKNEENYMPPLPNVYRLIDFIKCKKEQYKVCFYYAVKETLVANTLEEAHVIGYTHKKRVVTVDGELIENDGRISGGGVHKQLKGVNNSIGSNRCGIKTSQYDELDLVKAEKAVREANKNAEELKKQKNILLIDIKELQSFLEDNDCKVEITKKRIENIRKQLKDIDDQIQNSEIPELSKEEEEELKSLKEEIEKKNNEICKIEIILKAQENKVKKYYEQLQNVGGEKKKKLKGKFLNAERQLNLMKEELEKHSSEEINALANLEKGEKDIVKFTEEIKEYENNEKDLEDELKNIESKGCIIYKQIDIFTKQLSKVQDEILTNQKKKQLIDETISKKDLENVDIVYKIEHIQKEINQFKAKEKHYEEKIEEYIELIQESEKIMHESASCHIGRGSTTSEDESEMEEYEDDQSTGDDEHTGEREETSDVVACPSNDEPLCIVDREGGNGNQKRRRRRNKRKRMRKRGTQSHTANDTSDASEASNKSNASKASNKSNTSKASNKSNTSKASNASAANSGNSGNSGEDEQLEELEHLLCDQQELHETENEYYDHMQIKDEELELLNRKEIEAKLESKLHALEKKKPNLKIFQDYNLKLYDYKKRRKDVKKYKKEKDKIKKVYNNLCNKRKDKFLHAFNIISSKLKEMYQMIAIGGDAELEIIDSSEIFNEGILFSVRPPKKSWKHIQNLSGGEKTLSSLALVFALHYFKPNPIYFMDEIDAALDFKNVSIISHYIKTKTKDAQFIVISLRNQMFELCDRMIGIYKTNDITKCITLNPGKLQREEPPA</sequence>
<evidence type="ECO:0000256" key="13">
    <source>
        <dbReference type="SAM" id="MobiDB-lite"/>
    </source>
</evidence>
<dbReference type="GO" id="GO:0000796">
    <property type="term" value="C:condensin complex"/>
    <property type="evidence" value="ECO:0007669"/>
    <property type="project" value="TreeGrafter"/>
</dbReference>
<evidence type="ECO:0000259" key="14">
    <source>
        <dbReference type="SMART" id="SM00968"/>
    </source>
</evidence>
<feature type="coiled-coil region" evidence="12">
    <location>
        <begin position="424"/>
        <end position="465"/>
    </location>
</feature>
<feature type="region of interest" description="Disordered" evidence="13">
    <location>
        <begin position="1"/>
        <end position="38"/>
    </location>
</feature>
<evidence type="ECO:0000256" key="2">
    <source>
        <dbReference type="ARBA" id="ARBA00006005"/>
    </source>
</evidence>
<dbReference type="SUPFAM" id="SSF52540">
    <property type="entry name" value="P-loop containing nucleoside triphosphate hydrolases"/>
    <property type="match status" value="1"/>
</dbReference>
<evidence type="ECO:0000256" key="7">
    <source>
        <dbReference type="ARBA" id="ARBA00022840"/>
    </source>
</evidence>
<dbReference type="GO" id="GO:0051301">
    <property type="term" value="P:cell division"/>
    <property type="evidence" value="ECO:0007669"/>
    <property type="project" value="UniProtKB-KW"/>
</dbReference>
<evidence type="ECO:0000256" key="9">
    <source>
        <dbReference type="ARBA" id="ARBA00023067"/>
    </source>
</evidence>
<feature type="region of interest" description="Disordered" evidence="13">
    <location>
        <begin position="1159"/>
        <end position="1300"/>
    </location>
</feature>
<dbReference type="Gene3D" id="1.20.1060.20">
    <property type="match status" value="1"/>
</dbReference>
<evidence type="ECO:0000256" key="12">
    <source>
        <dbReference type="SAM" id="Coils"/>
    </source>
</evidence>
<keyword evidence="6" id="KW-0498">Mitosis</keyword>
<dbReference type="GO" id="GO:0005524">
    <property type="term" value="F:ATP binding"/>
    <property type="evidence" value="ECO:0007669"/>
    <property type="project" value="UniProtKB-KW"/>
</dbReference>
<dbReference type="InterPro" id="IPR010935">
    <property type="entry name" value="SMC_hinge"/>
</dbReference>
<evidence type="ECO:0000256" key="4">
    <source>
        <dbReference type="ARBA" id="ARBA00022618"/>
    </source>
</evidence>
<gene>
    <name evidence="15" type="ORF">POVCU1_024510</name>
</gene>
<feature type="coiled-coil region" evidence="12">
    <location>
        <begin position="531"/>
        <end position="565"/>
    </location>
</feature>
<dbReference type="GO" id="GO:0005634">
    <property type="term" value="C:nucleus"/>
    <property type="evidence" value="ECO:0007669"/>
    <property type="project" value="UniProtKB-SubCell"/>
</dbReference>
<feature type="coiled-coil region" evidence="12">
    <location>
        <begin position="1121"/>
        <end position="1155"/>
    </location>
</feature>
<keyword evidence="4" id="KW-0132">Cell division</keyword>
<evidence type="ECO:0000256" key="11">
    <source>
        <dbReference type="ARBA" id="ARBA00023306"/>
    </source>
</evidence>
<dbReference type="Proteomes" id="UP000078546">
    <property type="component" value="Unassembled WGS sequence"/>
</dbReference>
<reference evidence="16" key="1">
    <citation type="submission" date="2016-05" db="EMBL/GenBank/DDBJ databases">
        <authorList>
            <person name="Naeem Raeece"/>
        </authorList>
    </citation>
    <scope>NUCLEOTIDE SEQUENCE [LARGE SCALE GENOMIC DNA]</scope>
</reference>
<proteinExistence type="inferred from homology"/>
<feature type="compositionally biased region" description="Low complexity" evidence="13">
    <location>
        <begin position="1251"/>
        <end position="1295"/>
    </location>
</feature>
<keyword evidence="7" id="KW-0067">ATP-binding</keyword>
<evidence type="ECO:0000313" key="15">
    <source>
        <dbReference type="EMBL" id="SBS93015.1"/>
    </source>
</evidence>
<keyword evidence="8 12" id="KW-0175">Coiled coil</keyword>
<dbReference type="SUPFAM" id="SSF75553">
    <property type="entry name" value="Smc hinge domain"/>
    <property type="match status" value="1"/>
</dbReference>
<dbReference type="PIRSF" id="PIRSF005719">
    <property type="entry name" value="SMC"/>
    <property type="match status" value="1"/>
</dbReference>
<feature type="compositionally biased region" description="Basic residues" evidence="13">
    <location>
        <begin position="1223"/>
        <end position="1240"/>
    </location>
</feature>
<dbReference type="InterPro" id="IPR036277">
    <property type="entry name" value="SMC_hinge_sf"/>
</dbReference>
<keyword evidence="10" id="KW-0539">Nucleus</keyword>
<keyword evidence="11" id="KW-0131">Cell cycle</keyword>
<dbReference type="FunFam" id="3.40.50.300:FF:000481">
    <property type="entry name" value="Structural maintenance of chromosomes 4"/>
    <property type="match status" value="1"/>
</dbReference>
<evidence type="ECO:0000256" key="8">
    <source>
        <dbReference type="ARBA" id="ARBA00023054"/>
    </source>
</evidence>
<dbReference type="Pfam" id="PF02463">
    <property type="entry name" value="SMC_N"/>
    <property type="match status" value="1"/>
</dbReference>
<dbReference type="EMBL" id="FLQV01000458">
    <property type="protein sequence ID" value="SBS93015.1"/>
    <property type="molecule type" value="Genomic_DNA"/>
</dbReference>
<dbReference type="Pfam" id="PF06470">
    <property type="entry name" value="SMC_hinge"/>
    <property type="match status" value="1"/>
</dbReference>
<evidence type="ECO:0000256" key="6">
    <source>
        <dbReference type="ARBA" id="ARBA00022776"/>
    </source>
</evidence>
<dbReference type="Gene3D" id="3.30.70.1620">
    <property type="match status" value="1"/>
</dbReference>
<feature type="compositionally biased region" description="Acidic residues" evidence="13">
    <location>
        <begin position="1171"/>
        <end position="1187"/>
    </location>
</feature>
<comment type="subcellular location">
    <subcellularLocation>
        <location evidence="1">Nucleus</location>
    </subcellularLocation>
</comment>
<evidence type="ECO:0000256" key="1">
    <source>
        <dbReference type="ARBA" id="ARBA00004123"/>
    </source>
</evidence>